<reference evidence="1 2" key="1">
    <citation type="submission" date="2011-02" db="EMBL/GenBank/DDBJ databases">
        <title>The Genome Sequence of Sphaeroforma arctica JP610.</title>
        <authorList>
            <consortium name="The Broad Institute Genome Sequencing Platform"/>
            <person name="Russ C."/>
            <person name="Cuomo C."/>
            <person name="Young S.K."/>
            <person name="Zeng Q."/>
            <person name="Gargeya S."/>
            <person name="Alvarado L."/>
            <person name="Berlin A."/>
            <person name="Chapman S.B."/>
            <person name="Chen Z."/>
            <person name="Freedman E."/>
            <person name="Gellesch M."/>
            <person name="Goldberg J."/>
            <person name="Griggs A."/>
            <person name="Gujja S."/>
            <person name="Heilman E."/>
            <person name="Heiman D."/>
            <person name="Howarth C."/>
            <person name="Mehta T."/>
            <person name="Neiman D."/>
            <person name="Pearson M."/>
            <person name="Roberts A."/>
            <person name="Saif S."/>
            <person name="Shea T."/>
            <person name="Shenoy N."/>
            <person name="Sisk P."/>
            <person name="Stolte C."/>
            <person name="Sykes S."/>
            <person name="White J."/>
            <person name="Yandava C."/>
            <person name="Burger G."/>
            <person name="Gray M.W."/>
            <person name="Holland P.W.H."/>
            <person name="King N."/>
            <person name="Lang F.B.F."/>
            <person name="Roger A.J."/>
            <person name="Ruiz-Trillo I."/>
            <person name="Haas B."/>
            <person name="Nusbaum C."/>
            <person name="Birren B."/>
        </authorList>
    </citation>
    <scope>NUCLEOTIDE SEQUENCE [LARGE SCALE GENOMIC DNA]</scope>
    <source>
        <strain evidence="1 2">JP610</strain>
    </source>
</reference>
<feature type="non-terminal residue" evidence="1">
    <location>
        <position position="54"/>
    </location>
</feature>
<protein>
    <submittedName>
        <fullName evidence="1">Uncharacterized protein</fullName>
    </submittedName>
</protein>
<proteinExistence type="predicted"/>
<keyword evidence="2" id="KW-1185">Reference proteome</keyword>
<dbReference type="RefSeq" id="XP_014145374.1">
    <property type="nucleotide sequence ID" value="XM_014289899.1"/>
</dbReference>
<gene>
    <name evidence="1" type="ORF">SARC_15989</name>
</gene>
<accession>A0A0L0F455</accession>
<dbReference type="GeneID" id="25916493"/>
<dbReference type="EMBL" id="KQ248743">
    <property type="protein sequence ID" value="KNC71472.1"/>
    <property type="molecule type" value="Genomic_DNA"/>
</dbReference>
<dbReference type="Proteomes" id="UP000054560">
    <property type="component" value="Unassembled WGS sequence"/>
</dbReference>
<evidence type="ECO:0000313" key="2">
    <source>
        <dbReference type="Proteomes" id="UP000054560"/>
    </source>
</evidence>
<feature type="non-terminal residue" evidence="1">
    <location>
        <position position="1"/>
    </location>
</feature>
<dbReference type="AlphaFoldDB" id="A0A0L0F455"/>
<evidence type="ECO:0000313" key="1">
    <source>
        <dbReference type="EMBL" id="KNC71472.1"/>
    </source>
</evidence>
<name>A0A0L0F455_9EUKA</name>
<sequence length="54" mass="6015">VKGIPKDLVGNSMSIDFEFPYPSDEVQKGTTKPFKGSAEHTLNHVERITIGRNK</sequence>
<organism evidence="1 2">
    <name type="scientific">Sphaeroforma arctica JP610</name>
    <dbReference type="NCBI Taxonomy" id="667725"/>
    <lineage>
        <taxon>Eukaryota</taxon>
        <taxon>Ichthyosporea</taxon>
        <taxon>Ichthyophonida</taxon>
        <taxon>Sphaeroforma</taxon>
    </lineage>
</organism>